<evidence type="ECO:0000313" key="9">
    <source>
        <dbReference type="EMBL" id="KAK4796124.1"/>
    </source>
</evidence>
<feature type="region of interest" description="Disordered" evidence="6">
    <location>
        <begin position="165"/>
        <end position="228"/>
    </location>
</feature>
<comment type="subcellular location">
    <subcellularLocation>
        <location evidence="1 4 5">Nucleus</location>
    </subcellularLocation>
</comment>
<dbReference type="GO" id="GO:0005634">
    <property type="term" value="C:nucleus"/>
    <property type="evidence" value="ECO:0007669"/>
    <property type="project" value="UniProtKB-SubCell"/>
</dbReference>
<dbReference type="AlphaFoldDB" id="A0AAN7M283"/>
<gene>
    <name evidence="9" type="ORF">SAY86_028450</name>
</gene>
<comment type="caution">
    <text evidence="9">The sequence shown here is derived from an EMBL/GenBank/DDBJ whole genome shotgun (WGS) entry which is preliminary data.</text>
</comment>
<dbReference type="SMART" id="SM00951">
    <property type="entry name" value="QLQ"/>
    <property type="match status" value="1"/>
</dbReference>
<dbReference type="PROSITE" id="PS51666">
    <property type="entry name" value="QLQ"/>
    <property type="match status" value="1"/>
</dbReference>
<dbReference type="Pfam" id="PF08880">
    <property type="entry name" value="QLQ"/>
    <property type="match status" value="1"/>
</dbReference>
<feature type="compositionally biased region" description="Low complexity" evidence="6">
    <location>
        <begin position="406"/>
        <end position="415"/>
    </location>
</feature>
<comment type="domain">
    <text evidence="5">The QLQ domain and WRC domain may be involved in protein-protein interaction and DNA-binding, respectively.</text>
</comment>
<evidence type="ECO:0000256" key="3">
    <source>
        <dbReference type="ARBA" id="ARBA00023242"/>
    </source>
</evidence>
<reference evidence="9 10" key="1">
    <citation type="journal article" date="2023" name="Hortic Res">
        <title>Pangenome of water caltrop reveals structural variations and asymmetric subgenome divergence after allopolyploidization.</title>
        <authorList>
            <person name="Zhang X."/>
            <person name="Chen Y."/>
            <person name="Wang L."/>
            <person name="Yuan Y."/>
            <person name="Fang M."/>
            <person name="Shi L."/>
            <person name="Lu R."/>
            <person name="Comes H.P."/>
            <person name="Ma Y."/>
            <person name="Chen Y."/>
            <person name="Huang G."/>
            <person name="Zhou Y."/>
            <person name="Zheng Z."/>
            <person name="Qiu Y."/>
        </authorList>
    </citation>
    <scope>NUCLEOTIDE SEQUENCE [LARGE SCALE GENOMIC DNA]</scope>
    <source>
        <strain evidence="9">F231</strain>
    </source>
</reference>
<dbReference type="Proteomes" id="UP001346149">
    <property type="component" value="Unassembled WGS sequence"/>
</dbReference>
<sequence length="425" mass="45557">MSGQTMMVHHDNRRRPFESSSSSKYDGDGDVGVPAGTRFYSSGGAVNGGIGVGAVGGAALGTRPLAFEGAVSSSSPLEMMGYPFTQAQWRELERQAMIYKYMMASIPVPPDLLFPLPSVQDSHYYLGTGSYSLRCGKDPEPGRCRRTDGKKWRCSRDAAPDQKYCERHLNRGRPRSRKPVEVSASVSPNKKNRHFHSSSSSSNAPLPSTSAVSFGGGAAESHHQHHTHHAAPMFVQGTDGFVPVVAASNKEGRGLDWLMIGDPHIAEEIHSHNSNYSSTTTTKPNQLNEYLFPLSNSDVFSMAEPQCSTPRGFIDAWSVSNSKQSSSISHNGQKMSLSEERGKVDMCLGVSHWGPQGGDARSWMSSALGGPLGEVLRPAISSPSSPNSGSPLISSPSGVLQRKMASVSDSSGGSSPITVQWFNPN</sequence>
<keyword evidence="3 4" id="KW-0539">Nucleus</keyword>
<keyword evidence="10" id="KW-1185">Reference proteome</keyword>
<evidence type="ECO:0000256" key="2">
    <source>
        <dbReference type="ARBA" id="ARBA00008122"/>
    </source>
</evidence>
<keyword evidence="5" id="KW-0010">Activator</keyword>
<dbReference type="PROSITE" id="PS51667">
    <property type="entry name" value="WRC"/>
    <property type="match status" value="1"/>
</dbReference>
<organism evidence="9 10">
    <name type="scientific">Trapa natans</name>
    <name type="common">Water chestnut</name>
    <dbReference type="NCBI Taxonomy" id="22666"/>
    <lineage>
        <taxon>Eukaryota</taxon>
        <taxon>Viridiplantae</taxon>
        <taxon>Streptophyta</taxon>
        <taxon>Embryophyta</taxon>
        <taxon>Tracheophyta</taxon>
        <taxon>Spermatophyta</taxon>
        <taxon>Magnoliopsida</taxon>
        <taxon>eudicotyledons</taxon>
        <taxon>Gunneridae</taxon>
        <taxon>Pentapetalae</taxon>
        <taxon>rosids</taxon>
        <taxon>malvids</taxon>
        <taxon>Myrtales</taxon>
        <taxon>Lythraceae</taxon>
        <taxon>Trapa</taxon>
    </lineage>
</organism>
<keyword evidence="5" id="KW-0805">Transcription regulation</keyword>
<protein>
    <recommendedName>
        <fullName evidence="5">Growth-regulating factor</fullName>
    </recommendedName>
</protein>
<dbReference type="GO" id="GO:0099402">
    <property type="term" value="P:plant organ development"/>
    <property type="evidence" value="ECO:0007669"/>
    <property type="project" value="UniProtKB-ARBA"/>
</dbReference>
<feature type="compositionally biased region" description="Polar residues" evidence="6">
    <location>
        <begin position="416"/>
        <end position="425"/>
    </location>
</feature>
<feature type="compositionally biased region" description="Basic and acidic residues" evidence="6">
    <location>
        <begin position="8"/>
        <end position="17"/>
    </location>
</feature>
<dbReference type="GO" id="GO:0006351">
    <property type="term" value="P:DNA-templated transcription"/>
    <property type="evidence" value="ECO:0007669"/>
    <property type="project" value="UniProtKB-UniRule"/>
</dbReference>
<feature type="compositionally biased region" description="Polar residues" evidence="6">
    <location>
        <begin position="203"/>
        <end position="212"/>
    </location>
</feature>
<dbReference type="InterPro" id="IPR014977">
    <property type="entry name" value="WRC_dom"/>
</dbReference>
<evidence type="ECO:0000259" key="7">
    <source>
        <dbReference type="PROSITE" id="PS51666"/>
    </source>
</evidence>
<dbReference type="PANTHER" id="PTHR31602">
    <property type="entry name" value="GROWTH-REGULATING FACTOR 5"/>
    <property type="match status" value="1"/>
</dbReference>
<proteinExistence type="inferred from homology"/>
<feature type="region of interest" description="Disordered" evidence="6">
    <location>
        <begin position="377"/>
        <end position="425"/>
    </location>
</feature>
<feature type="region of interest" description="Disordered" evidence="6">
    <location>
        <begin position="1"/>
        <end position="28"/>
    </location>
</feature>
<keyword evidence="5" id="KW-0804">Transcription</keyword>
<feature type="short sequence motif" description="Bipartite nuclear localization signal" evidence="4">
    <location>
        <begin position="143"/>
        <end position="153"/>
    </location>
</feature>
<evidence type="ECO:0000256" key="6">
    <source>
        <dbReference type="SAM" id="MobiDB-lite"/>
    </source>
</evidence>
<feature type="domain" description="WRC" evidence="8">
    <location>
        <begin position="138"/>
        <end position="182"/>
    </location>
</feature>
<comment type="similarity">
    <text evidence="2 5">Belongs to the GRF family.</text>
</comment>
<feature type="compositionally biased region" description="Low complexity" evidence="6">
    <location>
        <begin position="381"/>
        <end position="397"/>
    </location>
</feature>
<dbReference type="Pfam" id="PF08879">
    <property type="entry name" value="WRC"/>
    <property type="match status" value="1"/>
</dbReference>
<dbReference type="InterPro" id="IPR014978">
    <property type="entry name" value="Gln-Leu-Gln_QLQ"/>
</dbReference>
<evidence type="ECO:0000256" key="4">
    <source>
        <dbReference type="PROSITE-ProRule" id="PRU01002"/>
    </source>
</evidence>
<evidence type="ECO:0000256" key="1">
    <source>
        <dbReference type="ARBA" id="ARBA00004123"/>
    </source>
</evidence>
<comment type="function">
    <text evidence="5">Transcription activator.</text>
</comment>
<dbReference type="GO" id="GO:0006355">
    <property type="term" value="P:regulation of DNA-templated transcription"/>
    <property type="evidence" value="ECO:0007669"/>
    <property type="project" value="InterPro"/>
</dbReference>
<feature type="short sequence motif" description="Bipartite nuclear localization signal" evidence="4">
    <location>
        <begin position="171"/>
        <end position="178"/>
    </location>
</feature>
<evidence type="ECO:0000256" key="5">
    <source>
        <dbReference type="RuleBase" id="RU367127"/>
    </source>
</evidence>
<dbReference type="GO" id="GO:0005524">
    <property type="term" value="F:ATP binding"/>
    <property type="evidence" value="ECO:0007669"/>
    <property type="project" value="UniProtKB-UniRule"/>
</dbReference>
<evidence type="ECO:0000313" key="10">
    <source>
        <dbReference type="Proteomes" id="UP001346149"/>
    </source>
</evidence>
<feature type="domain" description="QLQ" evidence="7">
    <location>
        <begin position="83"/>
        <end position="118"/>
    </location>
</feature>
<dbReference type="PANTHER" id="PTHR31602:SF101">
    <property type="entry name" value="GROWTH-REGULATING FACTOR 7"/>
    <property type="match status" value="1"/>
</dbReference>
<evidence type="ECO:0000259" key="8">
    <source>
        <dbReference type="PROSITE" id="PS51667"/>
    </source>
</evidence>
<accession>A0AAN7M283</accession>
<dbReference type="InterPro" id="IPR031137">
    <property type="entry name" value="GRF"/>
</dbReference>
<name>A0AAN7M283_TRANT</name>
<dbReference type="EMBL" id="JAXQNO010000006">
    <property type="protein sequence ID" value="KAK4796124.1"/>
    <property type="molecule type" value="Genomic_DNA"/>
</dbReference>